<dbReference type="AlphaFoldDB" id="A0A2S4HBQ0"/>
<feature type="domain" description="Amidase" evidence="2">
    <location>
        <begin position="26"/>
        <end position="472"/>
    </location>
</feature>
<dbReference type="SUPFAM" id="SSF75304">
    <property type="entry name" value="Amidase signature (AS) enzymes"/>
    <property type="match status" value="1"/>
</dbReference>
<evidence type="ECO:0000256" key="1">
    <source>
        <dbReference type="ARBA" id="ARBA00009199"/>
    </source>
</evidence>
<dbReference type="RefSeq" id="WP_103686105.1">
    <property type="nucleotide sequence ID" value="NZ_PQGG01000044.1"/>
</dbReference>
<sequence length="494" mass="52878">MFKEYGQYDALGLAELIRSAEVTSTEVLEAAIARANEVNPAINAIIHRFDERAFKQIKSGLADGPFTGVPFVLKDLLAAFAGEPLTMGSRGMTAVPNYDSELVRRYKASGVNIFAKTNTPELGLIITTEPKAHGVSHNPHKRGYSTGGSSGGSAAAVAAGIVPMAHGGDGGGSIRFPASWCGVFGLKPSRGRNPLGPDQGEDWQGAVAEHVLTRSVRDSAAMLDCSSGHEIGAPYNIAPPSASFLSATQREPKSLRIALSRRPLVNTDVHADVEAALNKTAKQLSELGHEVVELEPDIDIERFWRDFFVVVCGEVAAMVAGYKSVYGAACVNQFEPATKNMAMIGRSLSAADFVSAKKGWHDIQLAMGRLLENHDLMLCPTVPTPAVPHGQLPNSRFEELLMLASHRVNVGKLLLRSGLVEQMASPVLEKMAFTMMGNITGLPAMSVPLHISQDGLPIGMQFTGRMNDEETLFSLAAQLERELGFTSVANMTSL</sequence>
<evidence type="ECO:0000313" key="4">
    <source>
        <dbReference type="Proteomes" id="UP000237222"/>
    </source>
</evidence>
<dbReference type="Pfam" id="PF01425">
    <property type="entry name" value="Amidase"/>
    <property type="match status" value="1"/>
</dbReference>
<proteinExistence type="inferred from homology"/>
<organism evidence="3 4">
    <name type="scientific">Zhongshania marina</name>
    <dbReference type="NCBI Taxonomy" id="2304603"/>
    <lineage>
        <taxon>Bacteria</taxon>
        <taxon>Pseudomonadati</taxon>
        <taxon>Pseudomonadota</taxon>
        <taxon>Gammaproteobacteria</taxon>
        <taxon>Cellvibrionales</taxon>
        <taxon>Spongiibacteraceae</taxon>
        <taxon>Zhongshania</taxon>
    </lineage>
</organism>
<name>A0A2S4HBQ0_9GAMM</name>
<accession>A0A2S4HBQ0</accession>
<dbReference type="OrthoDB" id="8872210at2"/>
<dbReference type="InterPro" id="IPR000120">
    <property type="entry name" value="Amidase"/>
</dbReference>
<comment type="similarity">
    <text evidence="1">Belongs to the amidase family.</text>
</comment>
<dbReference type="InterPro" id="IPR020556">
    <property type="entry name" value="Amidase_CS"/>
</dbReference>
<dbReference type="PANTHER" id="PTHR11895:SF7">
    <property type="entry name" value="GLUTAMYL-TRNA(GLN) AMIDOTRANSFERASE SUBUNIT A, MITOCHONDRIAL"/>
    <property type="match status" value="1"/>
</dbReference>
<dbReference type="GO" id="GO:0003824">
    <property type="term" value="F:catalytic activity"/>
    <property type="evidence" value="ECO:0007669"/>
    <property type="project" value="InterPro"/>
</dbReference>
<comment type="caution">
    <text evidence="3">The sequence shown here is derived from an EMBL/GenBank/DDBJ whole genome shotgun (WGS) entry which is preliminary data.</text>
</comment>
<evidence type="ECO:0000259" key="2">
    <source>
        <dbReference type="Pfam" id="PF01425"/>
    </source>
</evidence>
<gene>
    <name evidence="3" type="ORF">C0068_18770</name>
</gene>
<protein>
    <submittedName>
        <fullName evidence="3">Amidase</fullName>
    </submittedName>
</protein>
<dbReference type="InterPro" id="IPR023631">
    <property type="entry name" value="Amidase_dom"/>
</dbReference>
<dbReference type="PROSITE" id="PS00571">
    <property type="entry name" value="AMIDASES"/>
    <property type="match status" value="1"/>
</dbReference>
<dbReference type="Proteomes" id="UP000237222">
    <property type="component" value="Unassembled WGS sequence"/>
</dbReference>
<dbReference type="EMBL" id="PQGG01000044">
    <property type="protein sequence ID" value="POP51141.1"/>
    <property type="molecule type" value="Genomic_DNA"/>
</dbReference>
<evidence type="ECO:0000313" key="3">
    <source>
        <dbReference type="EMBL" id="POP51141.1"/>
    </source>
</evidence>
<dbReference type="Gene3D" id="3.90.1300.10">
    <property type="entry name" value="Amidase signature (AS) domain"/>
    <property type="match status" value="1"/>
</dbReference>
<dbReference type="InterPro" id="IPR036928">
    <property type="entry name" value="AS_sf"/>
</dbReference>
<reference evidence="3 4" key="1">
    <citation type="submission" date="2018-01" db="EMBL/GenBank/DDBJ databases">
        <authorList>
            <person name="Yu X.-D."/>
        </authorList>
    </citation>
    <scope>NUCLEOTIDE SEQUENCE [LARGE SCALE GENOMIC DNA]</scope>
    <source>
        <strain evidence="3 4">ZX-21</strain>
    </source>
</reference>
<dbReference type="PANTHER" id="PTHR11895">
    <property type="entry name" value="TRANSAMIDASE"/>
    <property type="match status" value="1"/>
</dbReference>